<dbReference type="EMBL" id="FOXS01000001">
    <property type="protein sequence ID" value="SFP84001.1"/>
    <property type="molecule type" value="Genomic_DNA"/>
</dbReference>
<name>A0A1I5TM85_HYMAR</name>
<accession>A0A1I5TM85</accession>
<gene>
    <name evidence="1" type="ORF">SAMN04515668_0523</name>
</gene>
<sequence>MSPSSTFQFDYCPDLDVFTARWLTSHSNSTERAEYEAVLQAPEAQGTPYWLFDVRRRPTTTAEAAHWVTTNWLPRAAALVRPANLRLAFLVAPVRADHLRADDDLRDIMAAAYAPIHPFELRTFTDEAAAVGWLQGQIS</sequence>
<protein>
    <recommendedName>
        <fullName evidence="3">SpoIIAA-like</fullName>
    </recommendedName>
</protein>
<keyword evidence="2" id="KW-1185">Reference proteome</keyword>
<organism evidence="1 2">
    <name type="scientific">Hymenobacter arizonensis</name>
    <name type="common">Siccationidurans arizonensis</name>
    <dbReference type="NCBI Taxonomy" id="1227077"/>
    <lineage>
        <taxon>Bacteria</taxon>
        <taxon>Pseudomonadati</taxon>
        <taxon>Bacteroidota</taxon>
        <taxon>Cytophagia</taxon>
        <taxon>Cytophagales</taxon>
        <taxon>Hymenobacteraceae</taxon>
        <taxon>Hymenobacter</taxon>
    </lineage>
</organism>
<dbReference type="Proteomes" id="UP000199029">
    <property type="component" value="Unassembled WGS sequence"/>
</dbReference>
<dbReference type="AlphaFoldDB" id="A0A1I5TM85"/>
<proteinExistence type="predicted"/>
<evidence type="ECO:0000313" key="1">
    <source>
        <dbReference type="EMBL" id="SFP84001.1"/>
    </source>
</evidence>
<dbReference type="RefSeq" id="WP_092668647.1">
    <property type="nucleotide sequence ID" value="NZ_FOXS01000001.1"/>
</dbReference>
<reference evidence="2" key="1">
    <citation type="submission" date="2016-10" db="EMBL/GenBank/DDBJ databases">
        <authorList>
            <person name="Varghese N."/>
            <person name="Submissions S."/>
        </authorList>
    </citation>
    <scope>NUCLEOTIDE SEQUENCE [LARGE SCALE GENOMIC DNA]</scope>
    <source>
        <strain evidence="2">OR362-8,ATCC BAA-1266,JCM 13504</strain>
    </source>
</reference>
<evidence type="ECO:0008006" key="3">
    <source>
        <dbReference type="Google" id="ProtNLM"/>
    </source>
</evidence>
<evidence type="ECO:0000313" key="2">
    <source>
        <dbReference type="Proteomes" id="UP000199029"/>
    </source>
</evidence>
<dbReference type="OrthoDB" id="884362at2"/>